<evidence type="ECO:0000313" key="3">
    <source>
        <dbReference type="EMBL" id="CAE7648658.1"/>
    </source>
</evidence>
<gene>
    <name evidence="3" type="primary">Strn4</name>
    <name evidence="3" type="ORF">SPIL2461_LOCUS17273</name>
</gene>
<protein>
    <submittedName>
        <fullName evidence="3">Strn4 protein</fullName>
    </submittedName>
</protein>
<dbReference type="EMBL" id="CAJNIZ010043066">
    <property type="protein sequence ID" value="CAE7648658.1"/>
    <property type="molecule type" value="Genomic_DNA"/>
</dbReference>
<evidence type="ECO:0000256" key="2">
    <source>
        <dbReference type="SAM" id="MobiDB-lite"/>
    </source>
</evidence>
<comment type="caution">
    <text evidence="3">The sequence shown here is derived from an EMBL/GenBank/DDBJ whole genome shotgun (WGS) entry which is preliminary data.</text>
</comment>
<evidence type="ECO:0000313" key="4">
    <source>
        <dbReference type="Proteomes" id="UP000649617"/>
    </source>
</evidence>
<dbReference type="Proteomes" id="UP000649617">
    <property type="component" value="Unassembled WGS sequence"/>
</dbReference>
<evidence type="ECO:0000256" key="1">
    <source>
        <dbReference type="SAM" id="Coils"/>
    </source>
</evidence>
<dbReference type="OrthoDB" id="727118at2759"/>
<organism evidence="3 4">
    <name type="scientific">Symbiodinium pilosum</name>
    <name type="common">Dinoflagellate</name>
    <dbReference type="NCBI Taxonomy" id="2952"/>
    <lineage>
        <taxon>Eukaryota</taxon>
        <taxon>Sar</taxon>
        <taxon>Alveolata</taxon>
        <taxon>Dinophyceae</taxon>
        <taxon>Suessiales</taxon>
        <taxon>Symbiodiniaceae</taxon>
        <taxon>Symbiodinium</taxon>
    </lineage>
</organism>
<dbReference type="AlphaFoldDB" id="A0A812VLY8"/>
<reference evidence="3" key="1">
    <citation type="submission" date="2021-02" db="EMBL/GenBank/DDBJ databases">
        <authorList>
            <person name="Dougan E. K."/>
            <person name="Rhodes N."/>
            <person name="Thang M."/>
            <person name="Chan C."/>
        </authorList>
    </citation>
    <scope>NUCLEOTIDE SEQUENCE</scope>
</reference>
<keyword evidence="1" id="KW-0175">Coiled coil</keyword>
<sequence>MDVGSAVQAHRLLAEAEIYCRQQDRSNTAKTLERDLIVGKIASAEERLWMARRRNDELQARVRSLEEALKSCRRHSARLGSQLFHGSGPVPSKADVTSLETDKDWRQLALRIPRMRKARETARPIHALYKAGMSEEHLEPQEPGLLAPREGDRPSADAQVPVRCGVGKASKLEELERVGGSQFPSKGGRSGAAQLISLSVGPPPKLIFTINGKPLLPGEDRMLSRHDQPPYDTFSEQSGHCAKARLSLFCVVPVHGGWPPVGLLDTSGCPCVVATEAPLQNFNDFNAWCPWCPWRLGLEELGVELNLAWHRLRHVGRGSQQVEHNSDDELYDESRFGRKKRRKGAAKATGAKEPSKLRTETPKSKADSKAAEDPAVKEVPVEGSKEPEEPTQANVGPGAAGFAQAGQAPGPQSSQVPSSRVVEARPPVLGYGKGPKGGKGSFPGQWAWPQNAWGHFGKGAPVPGPEAWAWNQEFAGKGSGYPTPGFGEGSWTQPTFTGGW</sequence>
<feature type="region of interest" description="Disordered" evidence="2">
    <location>
        <begin position="134"/>
        <end position="159"/>
    </location>
</feature>
<feature type="compositionally biased region" description="Gly residues" evidence="2">
    <location>
        <begin position="431"/>
        <end position="441"/>
    </location>
</feature>
<proteinExistence type="predicted"/>
<feature type="coiled-coil region" evidence="1">
    <location>
        <begin position="41"/>
        <end position="75"/>
    </location>
</feature>
<feature type="compositionally biased region" description="Low complexity" evidence="2">
    <location>
        <begin position="396"/>
        <end position="430"/>
    </location>
</feature>
<feature type="region of interest" description="Disordered" evidence="2">
    <location>
        <begin position="318"/>
        <end position="500"/>
    </location>
</feature>
<feature type="compositionally biased region" description="Basic and acidic residues" evidence="2">
    <location>
        <begin position="324"/>
        <end position="336"/>
    </location>
</feature>
<accession>A0A812VLY8</accession>
<feature type="compositionally biased region" description="Basic and acidic residues" evidence="2">
    <location>
        <begin position="353"/>
        <end position="388"/>
    </location>
</feature>
<name>A0A812VLY8_SYMPI</name>
<keyword evidence="4" id="KW-1185">Reference proteome</keyword>
<feature type="compositionally biased region" description="Polar residues" evidence="2">
    <location>
        <begin position="490"/>
        <end position="500"/>
    </location>
</feature>